<dbReference type="Proteomes" id="UP000754750">
    <property type="component" value="Unassembled WGS sequence"/>
</dbReference>
<dbReference type="RefSeq" id="WP_020072331.1">
    <property type="nucleotide sequence ID" value="NZ_JBKWRC010000002.1"/>
</dbReference>
<dbReference type="Pfam" id="PF01493">
    <property type="entry name" value="GXGXG"/>
    <property type="match status" value="1"/>
</dbReference>
<dbReference type="EMBL" id="SVNY01000004">
    <property type="protein sequence ID" value="MBE6833640.1"/>
    <property type="molecule type" value="Genomic_DNA"/>
</dbReference>
<evidence type="ECO:0000313" key="2">
    <source>
        <dbReference type="EMBL" id="MBE6833640.1"/>
    </source>
</evidence>
<dbReference type="PANTHER" id="PTHR39673:SF5">
    <property type="entry name" value="TUNGSTEN-CONTAINING FORMYLMETHANOFURAN DEHYDROGENASE 2 SUBUNIT C"/>
    <property type="match status" value="1"/>
</dbReference>
<sequence>MRINATNNLNFRVLNEQIRNTEDKNVIIDNCLGQRFIGSGMGQRKLTINGTPGNALGAYLNGADIEVNGNAQDATGDTMNNGSIVIHGNCGDATGYGMRGGEIYIKGNVGFRAGIHMKAYQENSPVMVVGGSAGSFLGEYQAGGTIIVLGLNEEAEAPVGAQCCTGMHGGCIFLRCDSLPEDLPAQVVSRKATKYDLDHIDGYLESFCEHFSVEKEQILEKPFYVLEPNTNNPYHSIYTTYLS</sequence>
<organism evidence="2 3">
    <name type="scientific">Faecalispora sporosphaeroides</name>
    <dbReference type="NCBI Taxonomy" id="1549"/>
    <lineage>
        <taxon>Bacteria</taxon>
        <taxon>Bacillati</taxon>
        <taxon>Bacillota</taxon>
        <taxon>Clostridia</taxon>
        <taxon>Eubacteriales</taxon>
        <taxon>Oscillospiraceae</taxon>
        <taxon>Faecalispora</taxon>
    </lineage>
</organism>
<dbReference type="GO" id="GO:0016491">
    <property type="term" value="F:oxidoreductase activity"/>
    <property type="evidence" value="ECO:0007669"/>
    <property type="project" value="InterPro"/>
</dbReference>
<name>A0A928Q578_9FIRM</name>
<comment type="caution">
    <text evidence="2">The sequence shown here is derived from an EMBL/GenBank/DDBJ whole genome shotgun (WGS) entry which is preliminary data.</text>
</comment>
<dbReference type="InterPro" id="IPR012061">
    <property type="entry name" value="Glu_synth_lsu_3"/>
</dbReference>
<accession>A0A928Q578</accession>
<evidence type="ECO:0000259" key="1">
    <source>
        <dbReference type="Pfam" id="PF01493"/>
    </source>
</evidence>
<proteinExistence type="predicted"/>
<dbReference type="SUPFAM" id="SSF69336">
    <property type="entry name" value="Alpha subunit of glutamate synthase, C-terminal domain"/>
    <property type="match status" value="1"/>
</dbReference>
<reference evidence="2" key="1">
    <citation type="submission" date="2019-04" db="EMBL/GenBank/DDBJ databases">
        <title>Evolution of Biomass-Degrading Anaerobic Consortia Revealed by Metagenomics.</title>
        <authorList>
            <person name="Peng X."/>
        </authorList>
    </citation>
    <scope>NUCLEOTIDE SEQUENCE</scope>
    <source>
        <strain evidence="2">SIG551</strain>
    </source>
</reference>
<gene>
    <name evidence="2" type="ORF">E7512_08685</name>
</gene>
<evidence type="ECO:0000313" key="3">
    <source>
        <dbReference type="Proteomes" id="UP000754750"/>
    </source>
</evidence>
<dbReference type="InterPro" id="IPR002489">
    <property type="entry name" value="Glu_synth_asu_C"/>
</dbReference>
<dbReference type="Gene3D" id="2.160.20.60">
    <property type="entry name" value="Glutamate synthase, alpha subunit, C-terminal domain"/>
    <property type="match status" value="1"/>
</dbReference>
<dbReference type="PIRSF" id="PIRSF006519">
    <property type="entry name" value="GOGAT_dom3"/>
    <property type="match status" value="1"/>
</dbReference>
<dbReference type="InterPro" id="IPR036485">
    <property type="entry name" value="Glu_synth_asu_C_sf"/>
</dbReference>
<dbReference type="PANTHER" id="PTHR39673">
    <property type="entry name" value="TUNGSTEN FORMYLMETHANOFURAN DEHYDROGENASE, SUBUNIT C (FWDC)"/>
    <property type="match status" value="1"/>
</dbReference>
<dbReference type="AlphaFoldDB" id="A0A928Q578"/>
<feature type="domain" description="Glutamate synthase alpha subunit C-terminal" evidence="1">
    <location>
        <begin position="25"/>
        <end position="177"/>
    </location>
</feature>
<protein>
    <submittedName>
        <fullName evidence="2">Glutamate synthase</fullName>
    </submittedName>
</protein>